<dbReference type="InterPro" id="IPR007373">
    <property type="entry name" value="Thiamin_PyroPKinase_B1-bd"/>
</dbReference>
<evidence type="ECO:0000256" key="2">
    <source>
        <dbReference type="ARBA" id="ARBA00006785"/>
    </source>
</evidence>
<keyword evidence="6 8" id="KW-0067">ATP-binding</keyword>
<comment type="similarity">
    <text evidence="2 8">Belongs to the thiamine pyrophosphokinase family.</text>
</comment>
<dbReference type="AlphaFoldDB" id="D8RH38"/>
<accession>D8RH38</accession>
<dbReference type="SUPFAM" id="SSF63862">
    <property type="entry name" value="Thiamin pyrophosphokinase, substrate-binding domain"/>
    <property type="match status" value="1"/>
</dbReference>
<gene>
    <name evidence="10" type="ORF">SELMODRAFT_93056</name>
</gene>
<comment type="catalytic activity">
    <reaction evidence="8">
        <text>thiamine + ATP = thiamine diphosphate + AMP + H(+)</text>
        <dbReference type="Rhea" id="RHEA:11576"/>
        <dbReference type="ChEBI" id="CHEBI:15378"/>
        <dbReference type="ChEBI" id="CHEBI:18385"/>
        <dbReference type="ChEBI" id="CHEBI:30616"/>
        <dbReference type="ChEBI" id="CHEBI:58937"/>
        <dbReference type="ChEBI" id="CHEBI:456215"/>
    </reaction>
</comment>
<dbReference type="STRING" id="88036.D8RH38"/>
<evidence type="ECO:0000256" key="1">
    <source>
        <dbReference type="ARBA" id="ARBA00005078"/>
    </source>
</evidence>
<dbReference type="EMBL" id="GL377579">
    <property type="protein sequence ID" value="EFJ28702.1"/>
    <property type="molecule type" value="Genomic_DNA"/>
</dbReference>
<keyword evidence="11" id="KW-1185">Reference proteome</keyword>
<dbReference type="Pfam" id="PF04263">
    <property type="entry name" value="TPK_catalytic"/>
    <property type="match status" value="1"/>
</dbReference>
<evidence type="ECO:0000256" key="6">
    <source>
        <dbReference type="ARBA" id="ARBA00022840"/>
    </source>
</evidence>
<keyword evidence="5 8" id="KW-0418">Kinase</keyword>
<sequence length="243" mass="27025">MEGTVLEHRDFFSRGSFALVILNNTLPKEAPILWELARVRVCADGGANRVYREMPSPAERLCLVDQITFFRFVPDHIVGDLDSIEPNIREIYASKGSEILDMSSDQDSTDLHKCVSFLRDSSRGDEVERIVVLGALGGRFDHELGNLNVLFAFPGLRICLASDENLVFLLRHGVLHEIRARVGAHCGLVPLGERSQSSTTTGLRWNLDSTAMAIGSLISTCNVVENEVVKVQSDVDLLWTMER</sequence>
<dbReference type="InterPro" id="IPR036759">
    <property type="entry name" value="TPK_catalytic_sf"/>
</dbReference>
<comment type="pathway">
    <text evidence="1 8">Cofactor biosynthesis; thiamine diphosphate biosynthesis; thiamine diphosphate from thiamine: step 1/1.</text>
</comment>
<dbReference type="SUPFAM" id="SSF63999">
    <property type="entry name" value="Thiamin pyrophosphokinase, catalytic domain"/>
    <property type="match status" value="1"/>
</dbReference>
<dbReference type="GO" id="GO:0030975">
    <property type="term" value="F:thiamine binding"/>
    <property type="evidence" value="ECO:0007669"/>
    <property type="project" value="UniProtKB-UniRule"/>
</dbReference>
<dbReference type="FunFam" id="2.60.120.320:FF:000001">
    <property type="entry name" value="Thiamine pyrophosphokinase"/>
    <property type="match status" value="1"/>
</dbReference>
<evidence type="ECO:0000313" key="11">
    <source>
        <dbReference type="Proteomes" id="UP000001514"/>
    </source>
</evidence>
<dbReference type="GO" id="GO:0004788">
    <property type="term" value="F:thiamine diphosphokinase activity"/>
    <property type="evidence" value="ECO:0000318"/>
    <property type="project" value="GO_Central"/>
</dbReference>
<dbReference type="GO" id="GO:0006772">
    <property type="term" value="P:thiamine metabolic process"/>
    <property type="evidence" value="ECO:0007669"/>
    <property type="project" value="InterPro"/>
</dbReference>
<evidence type="ECO:0000256" key="3">
    <source>
        <dbReference type="ARBA" id="ARBA00022679"/>
    </source>
</evidence>
<dbReference type="Pfam" id="PF04265">
    <property type="entry name" value="TPK_B1_binding"/>
    <property type="match status" value="1"/>
</dbReference>
<dbReference type="SMART" id="SM00983">
    <property type="entry name" value="TPK_B1_binding"/>
    <property type="match status" value="1"/>
</dbReference>
<dbReference type="Gene3D" id="2.60.120.320">
    <property type="entry name" value="Thiamin pyrophosphokinase, thiamin-binding domain"/>
    <property type="match status" value="1"/>
</dbReference>
<dbReference type="KEGG" id="smo:SELMODRAFT_93056"/>
<evidence type="ECO:0000313" key="10">
    <source>
        <dbReference type="EMBL" id="EFJ28702.1"/>
    </source>
</evidence>
<dbReference type="GO" id="GO:0005524">
    <property type="term" value="F:ATP binding"/>
    <property type="evidence" value="ECO:0007669"/>
    <property type="project" value="UniProtKB-UniRule"/>
</dbReference>
<dbReference type="EC" id="2.7.6.2" evidence="8"/>
<feature type="domain" description="Thiamin pyrophosphokinase thiamin-binding" evidence="9">
    <location>
        <begin position="173"/>
        <end position="237"/>
    </location>
</feature>
<dbReference type="PANTHER" id="PTHR13622:SF8">
    <property type="entry name" value="THIAMIN PYROPHOSPHOKINASE 1"/>
    <property type="match status" value="1"/>
</dbReference>
<dbReference type="UniPathway" id="UPA00060">
    <property type="reaction ID" value="UER00597"/>
</dbReference>
<dbReference type="Proteomes" id="UP000001514">
    <property type="component" value="Unassembled WGS sequence"/>
</dbReference>
<dbReference type="NCBIfam" id="TIGR01378">
    <property type="entry name" value="thi_PPkinase"/>
    <property type="match status" value="1"/>
</dbReference>
<name>D8RH38_SELML</name>
<comment type="function">
    <text evidence="7">Catalyzes the phosphorylation of thiamine to thiamine pyrophosphate (TPP). TPP is an active cofactor for enzymes involved in glycolysis and energy production. Plant leaves require high levels of TPP for photosynthesis and carbohydrate metabolism.</text>
</comment>
<dbReference type="InterPro" id="IPR006282">
    <property type="entry name" value="Thi_PPkinase"/>
</dbReference>
<dbReference type="Gene3D" id="3.40.50.10240">
    <property type="entry name" value="Thiamin pyrophosphokinase, catalytic domain"/>
    <property type="match status" value="1"/>
</dbReference>
<evidence type="ECO:0000256" key="5">
    <source>
        <dbReference type="ARBA" id="ARBA00022777"/>
    </source>
</evidence>
<evidence type="ECO:0000259" key="9">
    <source>
        <dbReference type="SMART" id="SM00983"/>
    </source>
</evidence>
<dbReference type="PANTHER" id="PTHR13622">
    <property type="entry name" value="THIAMIN PYROPHOSPHOKINASE"/>
    <property type="match status" value="1"/>
</dbReference>
<evidence type="ECO:0000256" key="8">
    <source>
        <dbReference type="PIRNR" id="PIRNR031057"/>
    </source>
</evidence>
<reference evidence="10 11" key="1">
    <citation type="journal article" date="2011" name="Science">
        <title>The Selaginella genome identifies genetic changes associated with the evolution of vascular plants.</title>
        <authorList>
            <person name="Banks J.A."/>
            <person name="Nishiyama T."/>
            <person name="Hasebe M."/>
            <person name="Bowman J.L."/>
            <person name="Gribskov M."/>
            <person name="dePamphilis C."/>
            <person name="Albert V.A."/>
            <person name="Aono N."/>
            <person name="Aoyama T."/>
            <person name="Ambrose B.A."/>
            <person name="Ashton N.W."/>
            <person name="Axtell M.J."/>
            <person name="Barker E."/>
            <person name="Barker M.S."/>
            <person name="Bennetzen J.L."/>
            <person name="Bonawitz N.D."/>
            <person name="Chapple C."/>
            <person name="Cheng C."/>
            <person name="Correa L.G."/>
            <person name="Dacre M."/>
            <person name="DeBarry J."/>
            <person name="Dreyer I."/>
            <person name="Elias M."/>
            <person name="Engstrom E.M."/>
            <person name="Estelle M."/>
            <person name="Feng L."/>
            <person name="Finet C."/>
            <person name="Floyd S.K."/>
            <person name="Frommer W.B."/>
            <person name="Fujita T."/>
            <person name="Gramzow L."/>
            <person name="Gutensohn M."/>
            <person name="Harholt J."/>
            <person name="Hattori M."/>
            <person name="Heyl A."/>
            <person name="Hirai T."/>
            <person name="Hiwatashi Y."/>
            <person name="Ishikawa M."/>
            <person name="Iwata M."/>
            <person name="Karol K.G."/>
            <person name="Koehler B."/>
            <person name="Kolukisaoglu U."/>
            <person name="Kubo M."/>
            <person name="Kurata T."/>
            <person name="Lalonde S."/>
            <person name="Li K."/>
            <person name="Li Y."/>
            <person name="Litt A."/>
            <person name="Lyons E."/>
            <person name="Manning G."/>
            <person name="Maruyama T."/>
            <person name="Michael T.P."/>
            <person name="Mikami K."/>
            <person name="Miyazaki S."/>
            <person name="Morinaga S."/>
            <person name="Murata T."/>
            <person name="Mueller-Roeber B."/>
            <person name="Nelson D.R."/>
            <person name="Obara M."/>
            <person name="Oguri Y."/>
            <person name="Olmstead R.G."/>
            <person name="Onodera N."/>
            <person name="Petersen B.L."/>
            <person name="Pils B."/>
            <person name="Prigge M."/>
            <person name="Rensing S.A."/>
            <person name="Riano-Pachon D.M."/>
            <person name="Roberts A.W."/>
            <person name="Sato Y."/>
            <person name="Scheller H.V."/>
            <person name="Schulz B."/>
            <person name="Schulz C."/>
            <person name="Shakirov E.V."/>
            <person name="Shibagaki N."/>
            <person name="Shinohara N."/>
            <person name="Shippen D.E."/>
            <person name="Soerensen I."/>
            <person name="Sotooka R."/>
            <person name="Sugimoto N."/>
            <person name="Sugita M."/>
            <person name="Sumikawa N."/>
            <person name="Tanurdzic M."/>
            <person name="Theissen G."/>
            <person name="Ulvskov P."/>
            <person name="Wakazuki S."/>
            <person name="Weng J.K."/>
            <person name="Willats W.W."/>
            <person name="Wipf D."/>
            <person name="Wolf P.G."/>
            <person name="Yang L."/>
            <person name="Zimmer A.D."/>
            <person name="Zhu Q."/>
            <person name="Mitros T."/>
            <person name="Hellsten U."/>
            <person name="Loque D."/>
            <person name="Otillar R."/>
            <person name="Salamov A."/>
            <person name="Schmutz J."/>
            <person name="Shapiro H."/>
            <person name="Lindquist E."/>
            <person name="Lucas S."/>
            <person name="Rokhsar D."/>
            <person name="Grigoriev I.V."/>
        </authorList>
    </citation>
    <scope>NUCLEOTIDE SEQUENCE [LARGE SCALE GENOMIC DNA]</scope>
</reference>
<dbReference type="PIRSF" id="PIRSF031057">
    <property type="entry name" value="Thiamin_pyrophosphokinase"/>
    <property type="match status" value="1"/>
</dbReference>
<dbReference type="InterPro" id="IPR016966">
    <property type="entry name" value="Thiamin_pyrophosphokinase_euk"/>
</dbReference>
<proteinExistence type="inferred from homology"/>
<organism evidence="11">
    <name type="scientific">Selaginella moellendorffii</name>
    <name type="common">Spikemoss</name>
    <dbReference type="NCBI Taxonomy" id="88036"/>
    <lineage>
        <taxon>Eukaryota</taxon>
        <taxon>Viridiplantae</taxon>
        <taxon>Streptophyta</taxon>
        <taxon>Embryophyta</taxon>
        <taxon>Tracheophyta</taxon>
        <taxon>Lycopodiopsida</taxon>
        <taxon>Selaginellales</taxon>
        <taxon>Selaginellaceae</taxon>
        <taxon>Selaginella</taxon>
    </lineage>
</organism>
<dbReference type="GO" id="GO:0009229">
    <property type="term" value="P:thiamine diphosphate biosynthetic process"/>
    <property type="evidence" value="ECO:0000318"/>
    <property type="project" value="GO_Central"/>
</dbReference>
<keyword evidence="4 8" id="KW-0547">Nucleotide-binding</keyword>
<dbReference type="InterPro" id="IPR007371">
    <property type="entry name" value="TPK_catalytic"/>
</dbReference>
<dbReference type="OMA" id="TRCRKMA"/>
<dbReference type="GO" id="GO:0016301">
    <property type="term" value="F:kinase activity"/>
    <property type="evidence" value="ECO:0007669"/>
    <property type="project" value="UniProtKB-UniRule"/>
</dbReference>
<dbReference type="InParanoid" id="D8RH38"/>
<dbReference type="eggNOG" id="KOG3153">
    <property type="taxonomic scope" value="Eukaryota"/>
</dbReference>
<evidence type="ECO:0000256" key="4">
    <source>
        <dbReference type="ARBA" id="ARBA00022741"/>
    </source>
</evidence>
<protein>
    <recommendedName>
        <fullName evidence="8">Thiamine pyrophosphokinase</fullName>
        <ecNumber evidence="8">2.7.6.2</ecNumber>
    </recommendedName>
</protein>
<dbReference type="Gramene" id="EFJ28702">
    <property type="protein sequence ID" value="EFJ28702"/>
    <property type="gene ID" value="SELMODRAFT_93056"/>
</dbReference>
<evidence type="ECO:0000256" key="7">
    <source>
        <dbReference type="ARBA" id="ARBA00025120"/>
    </source>
</evidence>
<keyword evidence="3 8" id="KW-0808">Transferase</keyword>
<dbReference type="HOGENOM" id="CLU_044237_0_2_1"/>
<dbReference type="InterPro" id="IPR036371">
    <property type="entry name" value="TPK_B1-bd_sf"/>
</dbReference>
<dbReference type="CDD" id="cd07995">
    <property type="entry name" value="TPK"/>
    <property type="match status" value="1"/>
</dbReference>